<proteinExistence type="predicted"/>
<reference evidence="1" key="1">
    <citation type="submission" date="2018-06" db="EMBL/GenBank/DDBJ databases">
        <authorList>
            <person name="Zhirakovskaya E."/>
        </authorList>
    </citation>
    <scope>NUCLEOTIDE SEQUENCE</scope>
</reference>
<dbReference type="InterPro" id="IPR041492">
    <property type="entry name" value="HAD_2"/>
</dbReference>
<accession>A0A3B0TMC5</accession>
<dbReference type="SUPFAM" id="SSF56784">
    <property type="entry name" value="HAD-like"/>
    <property type="match status" value="1"/>
</dbReference>
<dbReference type="InterPro" id="IPR023214">
    <property type="entry name" value="HAD_sf"/>
</dbReference>
<sequence>MNGPKLVIFDLDGTLIDTVALVVGAFSFAFEQMEMVVPDEKSIRATSGLSTHIAIKRLAPEANDEDLEKLLTIYRNEYIAKTVVSMREPLFVGARHALDKLNGRDDFLLAVATGKPMRGVNRVMQAHDLAEFFTSLQTPDDNISKPHPDMINKAMARVGVQKRQTVMIGDTSHDMEMAVNAGVGAIGVDWGYHEVEELETAGADIVVSDFDQLLAAIDKMTEV</sequence>
<dbReference type="InterPro" id="IPR006439">
    <property type="entry name" value="HAD-SF_hydro_IA"/>
</dbReference>
<dbReference type="EMBL" id="UOEO01000121">
    <property type="protein sequence ID" value="VAW19851.1"/>
    <property type="molecule type" value="Genomic_DNA"/>
</dbReference>
<dbReference type="SFLD" id="SFLDG01129">
    <property type="entry name" value="C1.5:_HAD__Beta-PGM__Phosphata"/>
    <property type="match status" value="1"/>
</dbReference>
<organism evidence="1">
    <name type="scientific">hydrothermal vent metagenome</name>
    <dbReference type="NCBI Taxonomy" id="652676"/>
    <lineage>
        <taxon>unclassified sequences</taxon>
        <taxon>metagenomes</taxon>
        <taxon>ecological metagenomes</taxon>
    </lineage>
</organism>
<dbReference type="GO" id="GO:0008967">
    <property type="term" value="F:phosphoglycolate phosphatase activity"/>
    <property type="evidence" value="ECO:0007669"/>
    <property type="project" value="TreeGrafter"/>
</dbReference>
<dbReference type="GO" id="GO:0005829">
    <property type="term" value="C:cytosol"/>
    <property type="evidence" value="ECO:0007669"/>
    <property type="project" value="TreeGrafter"/>
</dbReference>
<protein>
    <submittedName>
        <fullName evidence="1">Similar to phosphoglycolate phosphatase, clustered with ribosomal large subunit pseudouridine synthase C</fullName>
    </submittedName>
</protein>
<dbReference type="SFLD" id="SFLDS00003">
    <property type="entry name" value="Haloacid_Dehalogenase"/>
    <property type="match status" value="1"/>
</dbReference>
<name>A0A3B0TMC5_9ZZZZ</name>
<dbReference type="InterPro" id="IPR050155">
    <property type="entry name" value="HAD-like_hydrolase_sf"/>
</dbReference>
<dbReference type="InterPro" id="IPR036412">
    <property type="entry name" value="HAD-like_sf"/>
</dbReference>
<gene>
    <name evidence="1" type="ORF">MNBD_ALPHA12-277</name>
</gene>
<dbReference type="Pfam" id="PF13419">
    <property type="entry name" value="HAD_2"/>
    <property type="match status" value="1"/>
</dbReference>
<dbReference type="Gene3D" id="3.40.50.1000">
    <property type="entry name" value="HAD superfamily/HAD-like"/>
    <property type="match status" value="1"/>
</dbReference>
<dbReference type="SFLD" id="SFLDG01135">
    <property type="entry name" value="C1.5.6:_HAD__Beta-PGM__Phospha"/>
    <property type="match status" value="1"/>
</dbReference>
<dbReference type="InterPro" id="IPR023198">
    <property type="entry name" value="PGP-like_dom2"/>
</dbReference>
<dbReference type="AlphaFoldDB" id="A0A3B0TMC5"/>
<dbReference type="GO" id="GO:0006281">
    <property type="term" value="P:DNA repair"/>
    <property type="evidence" value="ECO:0007669"/>
    <property type="project" value="TreeGrafter"/>
</dbReference>
<evidence type="ECO:0000313" key="1">
    <source>
        <dbReference type="EMBL" id="VAW19851.1"/>
    </source>
</evidence>
<dbReference type="PANTHER" id="PTHR43434:SF24">
    <property type="entry name" value="HYDROLASE-RELATED"/>
    <property type="match status" value="1"/>
</dbReference>
<dbReference type="Gene3D" id="1.10.150.240">
    <property type="entry name" value="Putative phosphatase, domain 2"/>
    <property type="match status" value="1"/>
</dbReference>
<dbReference type="NCBIfam" id="TIGR01549">
    <property type="entry name" value="HAD-SF-IA-v1"/>
    <property type="match status" value="1"/>
</dbReference>
<dbReference type="PANTHER" id="PTHR43434">
    <property type="entry name" value="PHOSPHOGLYCOLATE PHOSPHATASE"/>
    <property type="match status" value="1"/>
</dbReference>